<dbReference type="Pfam" id="PF00356">
    <property type="entry name" value="LacI"/>
    <property type="match status" value="1"/>
</dbReference>
<dbReference type="CDD" id="cd06267">
    <property type="entry name" value="PBP1_LacI_sugar_binding-like"/>
    <property type="match status" value="1"/>
</dbReference>
<dbReference type="InterPro" id="IPR046335">
    <property type="entry name" value="LacI/GalR-like_sensor"/>
</dbReference>
<comment type="caution">
    <text evidence="5">The sequence shown here is derived from an EMBL/GenBank/DDBJ whole genome shotgun (WGS) entry which is preliminary data.</text>
</comment>
<dbReference type="InterPro" id="IPR010982">
    <property type="entry name" value="Lambda_DNA-bd_dom_sf"/>
</dbReference>
<evidence type="ECO:0000313" key="6">
    <source>
        <dbReference type="Proteomes" id="UP000298860"/>
    </source>
</evidence>
<keyword evidence="6" id="KW-1185">Reference proteome</keyword>
<evidence type="ECO:0000259" key="4">
    <source>
        <dbReference type="PROSITE" id="PS50932"/>
    </source>
</evidence>
<dbReference type="Gene3D" id="1.10.260.40">
    <property type="entry name" value="lambda repressor-like DNA-binding domains"/>
    <property type="match status" value="1"/>
</dbReference>
<dbReference type="InterPro" id="IPR000843">
    <property type="entry name" value="HTH_LacI"/>
</dbReference>
<proteinExistence type="predicted"/>
<dbReference type="EMBL" id="BJFL01000004">
    <property type="protein sequence ID" value="GDY29600.1"/>
    <property type="molecule type" value="Genomic_DNA"/>
</dbReference>
<reference evidence="6" key="1">
    <citation type="submission" date="2019-04" db="EMBL/GenBank/DDBJ databases">
        <title>Draft genome sequence of Pseudonocardiaceae bacterium SL3-2-4.</title>
        <authorList>
            <person name="Ningsih F."/>
            <person name="Yokota A."/>
            <person name="Sakai Y."/>
            <person name="Nanatani K."/>
            <person name="Yabe S."/>
            <person name="Oetari A."/>
            <person name="Sjamsuridzal W."/>
        </authorList>
    </citation>
    <scope>NUCLEOTIDE SEQUENCE [LARGE SCALE GENOMIC DNA]</scope>
    <source>
        <strain evidence="6">SL3-2-4</strain>
    </source>
</reference>
<protein>
    <submittedName>
        <fullName evidence="5">LacI family transcriptional regulator</fullName>
    </submittedName>
</protein>
<sequence>MKRVTIDDIAQAAGVSKGAVSYALNGRPGVSEPTRRRILEIAERLGWAPSSAARALSDGRAGALGLVLNRPPRVLGVEPYFMQLIAGIESVLATEGSESGALLLKVVDGVEAELACYRRWWAERRVDGVILMNLRMDDPRIDLVGELGLPAVLLGGPERTGGLPCVWSDDGAAIEEVVEYLFSLGHRRIARVAGPEEFVHTGTRTAAFERTARRLGLRDTRTVHTDYSDEAGARAARRLLASGAPPTALVFDNDLMAAAALGVAAELGRAVPAQVSLVAWDDSALCRLVRPPLTAVRRPIAEHGAAAVRLLLDLLAGGEPRDVETAAPILVPRGTTGRCGAVG</sequence>
<dbReference type="PANTHER" id="PTHR30146:SF155">
    <property type="entry name" value="ALANINE RACEMASE"/>
    <property type="match status" value="1"/>
</dbReference>
<dbReference type="GO" id="GO:0003700">
    <property type="term" value="F:DNA-binding transcription factor activity"/>
    <property type="evidence" value="ECO:0007669"/>
    <property type="project" value="TreeGrafter"/>
</dbReference>
<evidence type="ECO:0000313" key="5">
    <source>
        <dbReference type="EMBL" id="GDY29600.1"/>
    </source>
</evidence>
<keyword evidence="3" id="KW-0804">Transcription</keyword>
<dbReference type="PROSITE" id="PS00356">
    <property type="entry name" value="HTH_LACI_1"/>
    <property type="match status" value="1"/>
</dbReference>
<dbReference type="Proteomes" id="UP000298860">
    <property type="component" value="Unassembled WGS sequence"/>
</dbReference>
<dbReference type="SUPFAM" id="SSF53822">
    <property type="entry name" value="Periplasmic binding protein-like I"/>
    <property type="match status" value="1"/>
</dbReference>
<dbReference type="SMART" id="SM00354">
    <property type="entry name" value="HTH_LACI"/>
    <property type="match status" value="1"/>
</dbReference>
<name>A0A4D4J3B5_9PSEU</name>
<evidence type="ECO:0000256" key="2">
    <source>
        <dbReference type="ARBA" id="ARBA00023125"/>
    </source>
</evidence>
<dbReference type="GO" id="GO:0000976">
    <property type="term" value="F:transcription cis-regulatory region binding"/>
    <property type="evidence" value="ECO:0007669"/>
    <property type="project" value="TreeGrafter"/>
</dbReference>
<evidence type="ECO:0000256" key="3">
    <source>
        <dbReference type="ARBA" id="ARBA00023163"/>
    </source>
</evidence>
<dbReference type="PROSITE" id="PS50932">
    <property type="entry name" value="HTH_LACI_2"/>
    <property type="match status" value="1"/>
</dbReference>
<dbReference type="OrthoDB" id="1938857at2"/>
<organism evidence="5 6">
    <name type="scientific">Gandjariella thermophila</name>
    <dbReference type="NCBI Taxonomy" id="1931992"/>
    <lineage>
        <taxon>Bacteria</taxon>
        <taxon>Bacillati</taxon>
        <taxon>Actinomycetota</taxon>
        <taxon>Actinomycetes</taxon>
        <taxon>Pseudonocardiales</taxon>
        <taxon>Pseudonocardiaceae</taxon>
        <taxon>Gandjariella</taxon>
    </lineage>
</organism>
<dbReference type="Pfam" id="PF13377">
    <property type="entry name" value="Peripla_BP_3"/>
    <property type="match status" value="1"/>
</dbReference>
<dbReference type="AlphaFoldDB" id="A0A4D4J3B5"/>
<gene>
    <name evidence="5" type="ORF">GTS_12330</name>
</gene>
<dbReference type="Gene3D" id="3.40.50.2300">
    <property type="match status" value="2"/>
</dbReference>
<dbReference type="InterPro" id="IPR028082">
    <property type="entry name" value="Peripla_BP_I"/>
</dbReference>
<dbReference type="PANTHER" id="PTHR30146">
    <property type="entry name" value="LACI-RELATED TRANSCRIPTIONAL REPRESSOR"/>
    <property type="match status" value="1"/>
</dbReference>
<dbReference type="SUPFAM" id="SSF47413">
    <property type="entry name" value="lambda repressor-like DNA-binding domains"/>
    <property type="match status" value="1"/>
</dbReference>
<keyword evidence="2" id="KW-0238">DNA-binding</keyword>
<keyword evidence="1" id="KW-0805">Transcription regulation</keyword>
<feature type="domain" description="HTH lacI-type" evidence="4">
    <location>
        <begin position="4"/>
        <end position="58"/>
    </location>
</feature>
<dbReference type="CDD" id="cd01392">
    <property type="entry name" value="HTH_LacI"/>
    <property type="match status" value="1"/>
</dbReference>
<accession>A0A4D4J3B5</accession>
<evidence type="ECO:0000256" key="1">
    <source>
        <dbReference type="ARBA" id="ARBA00023015"/>
    </source>
</evidence>